<dbReference type="EMBL" id="GBHO01003931">
    <property type="protein sequence ID" value="JAG39673.1"/>
    <property type="molecule type" value="Transcribed_RNA"/>
</dbReference>
<sequence>LGKVELAEPAVDVACGLSSTVCLLRNGTHVVYGLRSTRVLNVGEVSLNPSKCLFCVPDVAPHEYSESVESAREQLLKTRDDRSVELTGLCTHVFILFQRIFNI</sequence>
<organism evidence="1">
    <name type="scientific">Lygus hesperus</name>
    <name type="common">Western plant bug</name>
    <dbReference type="NCBI Taxonomy" id="30085"/>
    <lineage>
        <taxon>Eukaryota</taxon>
        <taxon>Metazoa</taxon>
        <taxon>Ecdysozoa</taxon>
        <taxon>Arthropoda</taxon>
        <taxon>Hexapoda</taxon>
        <taxon>Insecta</taxon>
        <taxon>Pterygota</taxon>
        <taxon>Neoptera</taxon>
        <taxon>Paraneoptera</taxon>
        <taxon>Hemiptera</taxon>
        <taxon>Heteroptera</taxon>
        <taxon>Panheteroptera</taxon>
        <taxon>Cimicomorpha</taxon>
        <taxon>Miridae</taxon>
        <taxon>Mirini</taxon>
        <taxon>Lygus</taxon>
    </lineage>
</organism>
<name>A0A0A9Z8J7_LYGHE</name>
<protein>
    <submittedName>
        <fullName evidence="1">Glucose transport transcription regulator RGT1</fullName>
    </submittedName>
</protein>
<proteinExistence type="predicted"/>
<gene>
    <name evidence="1" type="primary">RGT1_0</name>
    <name evidence="1" type="ORF">CM83_30685</name>
</gene>
<accession>A0A0A9Z8J7</accession>
<evidence type="ECO:0000313" key="1">
    <source>
        <dbReference type="EMBL" id="JAG39673.1"/>
    </source>
</evidence>
<dbReference type="AlphaFoldDB" id="A0A0A9Z8J7"/>
<reference evidence="1" key="1">
    <citation type="journal article" date="2014" name="PLoS ONE">
        <title>Transcriptome-Based Identification of ABC Transporters in the Western Tarnished Plant Bug Lygus hesperus.</title>
        <authorList>
            <person name="Hull J.J."/>
            <person name="Chaney K."/>
            <person name="Geib S.M."/>
            <person name="Fabrick J.A."/>
            <person name="Brent C.S."/>
            <person name="Walsh D."/>
            <person name="Lavine L.C."/>
        </authorList>
    </citation>
    <scope>NUCLEOTIDE SEQUENCE</scope>
</reference>
<feature type="non-terminal residue" evidence="1">
    <location>
        <position position="1"/>
    </location>
</feature>
<reference evidence="1" key="2">
    <citation type="submission" date="2014-07" db="EMBL/GenBank/DDBJ databases">
        <authorList>
            <person name="Hull J."/>
        </authorList>
    </citation>
    <scope>NUCLEOTIDE SEQUENCE</scope>
</reference>